<organism evidence="1 2">
    <name type="scientific">Chryseosolibacter histidini</name>
    <dbReference type="NCBI Taxonomy" id="2782349"/>
    <lineage>
        <taxon>Bacteria</taxon>
        <taxon>Pseudomonadati</taxon>
        <taxon>Bacteroidota</taxon>
        <taxon>Cytophagia</taxon>
        <taxon>Cytophagales</taxon>
        <taxon>Chryseotaleaceae</taxon>
        <taxon>Chryseosolibacter</taxon>
    </lineage>
</organism>
<comment type="caution">
    <text evidence="1">The sequence shown here is derived from an EMBL/GenBank/DDBJ whole genome shotgun (WGS) entry which is preliminary data.</text>
</comment>
<dbReference type="RefSeq" id="WP_254160794.1">
    <property type="nucleotide sequence ID" value="NZ_JAHESF010000003.1"/>
</dbReference>
<protein>
    <submittedName>
        <fullName evidence="1">Uncharacterized protein</fullName>
    </submittedName>
</protein>
<sequence>MNQMIYETFMAQMPGVRIDTVSATEMIDGLDFNTYKMKVVYPNEMVLNFTMYSRLFDKKEFTVNIVYVDEAKGNQMKESWLTSKFKK</sequence>
<proteinExistence type="predicted"/>
<reference evidence="1 2" key="1">
    <citation type="submission" date="2021-05" db="EMBL/GenBank/DDBJ databases">
        <title>A Polyphasic approach of four new species of the genus Ohtaekwangia: Ohtaekwangia histidinii sp. nov., Ohtaekwangia cretensis sp. nov., Ohtaekwangia indiensis sp. nov., Ohtaekwangia reichenbachii sp. nov. from diverse environment.</title>
        <authorList>
            <person name="Octaviana S."/>
        </authorList>
    </citation>
    <scope>NUCLEOTIDE SEQUENCE [LARGE SCALE GENOMIC DNA]</scope>
    <source>
        <strain evidence="1 2">PWU4</strain>
    </source>
</reference>
<dbReference type="EMBL" id="JAHESF010000003">
    <property type="protein sequence ID" value="MBT1695955.1"/>
    <property type="molecule type" value="Genomic_DNA"/>
</dbReference>
<keyword evidence="2" id="KW-1185">Reference proteome</keyword>
<dbReference type="AlphaFoldDB" id="A0AAP2DGS7"/>
<dbReference type="Proteomes" id="UP001319200">
    <property type="component" value="Unassembled WGS sequence"/>
</dbReference>
<name>A0AAP2DGS7_9BACT</name>
<evidence type="ECO:0000313" key="2">
    <source>
        <dbReference type="Proteomes" id="UP001319200"/>
    </source>
</evidence>
<gene>
    <name evidence="1" type="ORF">KK083_03645</name>
</gene>
<evidence type="ECO:0000313" key="1">
    <source>
        <dbReference type="EMBL" id="MBT1695955.1"/>
    </source>
</evidence>
<accession>A0AAP2DGS7</accession>